<evidence type="ECO:0000313" key="3">
    <source>
        <dbReference type="Proteomes" id="UP001634394"/>
    </source>
</evidence>
<sequence>MGELIDRRQVAEEVFNQYDSGSKGELTPLEVQQLHGDLRMGGISYEQVLASMKYVCATNTCSPGELYDLLQEMDRRYFLVQDFRWEFSMLDLLQKNTIRIDQARWLLQAVHGRFFSKKRWDQFLQSRPIVDEDVAFAEIEVMLCDIPNSEEVLKELDEKDREKRERQKRERLAREEAEREKERRRKEKEDERRQEEDDEKRRKEHGRKQLEEDEERRKREDEERRRKLEEENLHKKIHEGDEELEREAARLRELEEKNREEEERQRREDEEKYKDADKIAAEAERLEKEYEEKLLQVRKRKKESKDPKERKLIEDEEEKLIIEYNVIKHKRIRYKLKVAIKDRNRYDLEYHVTEFKKEKVQDVDLELEKAERLLKELMSKDDLRNAMSKREIEELETAINIVKKHGLEKQLARELIEAEKILSRLRKLERIRHEILELKQATVAEIRSYQNPPPVVHTVMTVTFLLLGHNEKETKEWKSVQALVGKTGKESLKRRCTTLNADSIPIPTAKRAKDLLDKYELDEVRDVSAGAATFFVWSTAMIEEAIDRKENQGDNTNPPPKSAPSKRQASPSPAATQRRTTPSPGPGKRKTTPSPAPKK</sequence>
<dbReference type="Gene3D" id="1.20.920.20">
    <property type="match status" value="1"/>
</dbReference>
<feature type="compositionally biased region" description="Polar residues" evidence="1">
    <location>
        <begin position="565"/>
        <end position="582"/>
    </location>
</feature>
<evidence type="ECO:0000256" key="1">
    <source>
        <dbReference type="SAM" id="MobiDB-lite"/>
    </source>
</evidence>
<accession>A0ABD3W3R6</accession>
<proteinExistence type="predicted"/>
<dbReference type="Proteomes" id="UP001634394">
    <property type="component" value="Unassembled WGS sequence"/>
</dbReference>
<gene>
    <name evidence="2" type="ORF">ACJMK2_041321</name>
</gene>
<feature type="region of interest" description="Disordered" evidence="1">
    <location>
        <begin position="177"/>
        <end position="216"/>
    </location>
</feature>
<dbReference type="AlphaFoldDB" id="A0ABD3W3R6"/>
<feature type="region of interest" description="Disordered" evidence="1">
    <location>
        <begin position="254"/>
        <end position="279"/>
    </location>
</feature>
<dbReference type="EMBL" id="JBJQND010000008">
    <property type="protein sequence ID" value="KAL3868520.1"/>
    <property type="molecule type" value="Genomic_DNA"/>
</dbReference>
<dbReference type="SUPFAM" id="SSF47473">
    <property type="entry name" value="EF-hand"/>
    <property type="match status" value="1"/>
</dbReference>
<dbReference type="InterPro" id="IPR011992">
    <property type="entry name" value="EF-hand-dom_pair"/>
</dbReference>
<feature type="compositionally biased region" description="Basic residues" evidence="1">
    <location>
        <begin position="587"/>
        <end position="599"/>
    </location>
</feature>
<evidence type="ECO:0000313" key="2">
    <source>
        <dbReference type="EMBL" id="KAL3868520.1"/>
    </source>
</evidence>
<reference evidence="2 3" key="1">
    <citation type="submission" date="2024-11" db="EMBL/GenBank/DDBJ databases">
        <title>Chromosome-level genome assembly of the freshwater bivalve Anodonta woodiana.</title>
        <authorList>
            <person name="Chen X."/>
        </authorList>
    </citation>
    <scope>NUCLEOTIDE SEQUENCE [LARGE SCALE GENOMIC DNA]</scope>
    <source>
        <strain evidence="2">MN2024</strain>
        <tissue evidence="2">Gills</tissue>
    </source>
</reference>
<organism evidence="2 3">
    <name type="scientific">Sinanodonta woodiana</name>
    <name type="common">Chinese pond mussel</name>
    <name type="synonym">Anodonta woodiana</name>
    <dbReference type="NCBI Taxonomy" id="1069815"/>
    <lineage>
        <taxon>Eukaryota</taxon>
        <taxon>Metazoa</taxon>
        <taxon>Spiralia</taxon>
        <taxon>Lophotrochozoa</taxon>
        <taxon>Mollusca</taxon>
        <taxon>Bivalvia</taxon>
        <taxon>Autobranchia</taxon>
        <taxon>Heteroconchia</taxon>
        <taxon>Palaeoheterodonta</taxon>
        <taxon>Unionida</taxon>
        <taxon>Unionoidea</taxon>
        <taxon>Unionidae</taxon>
        <taxon>Unioninae</taxon>
        <taxon>Sinanodonta</taxon>
    </lineage>
</organism>
<keyword evidence="3" id="KW-1185">Reference proteome</keyword>
<dbReference type="PANTHER" id="PTHR10676">
    <property type="entry name" value="DYNEIN HEAVY CHAIN FAMILY PROTEIN"/>
    <property type="match status" value="1"/>
</dbReference>
<feature type="region of interest" description="Disordered" evidence="1">
    <location>
        <begin position="547"/>
        <end position="599"/>
    </location>
</feature>
<dbReference type="InterPro" id="IPR026983">
    <property type="entry name" value="DHC"/>
</dbReference>
<protein>
    <submittedName>
        <fullName evidence="2">Uncharacterized protein</fullName>
    </submittedName>
</protein>
<name>A0ABD3W3R6_SINWO</name>
<comment type="caution">
    <text evidence="2">The sequence shown here is derived from an EMBL/GenBank/DDBJ whole genome shotgun (WGS) entry which is preliminary data.</text>
</comment>